<reference evidence="1 2" key="1">
    <citation type="submission" date="2022-12" db="EMBL/GenBank/DDBJ databases">
        <title>Polyphasic characterization of Geotalea uranireducens NIT-SL11 newly isolated from a complex of sewage sludge and microbially reduced graphene oxide.</title>
        <authorList>
            <person name="Xie L."/>
            <person name="Yoshida N."/>
            <person name="Meng L."/>
        </authorList>
    </citation>
    <scope>NUCLEOTIDE SEQUENCE [LARGE SCALE GENOMIC DNA]</scope>
    <source>
        <strain evidence="1 2">NIT-SL11</strain>
    </source>
</reference>
<organism evidence="1 2">
    <name type="scientific">Geotalea uraniireducens</name>
    <dbReference type="NCBI Taxonomy" id="351604"/>
    <lineage>
        <taxon>Bacteria</taxon>
        <taxon>Pseudomonadati</taxon>
        <taxon>Thermodesulfobacteriota</taxon>
        <taxon>Desulfuromonadia</taxon>
        <taxon>Geobacterales</taxon>
        <taxon>Geobacteraceae</taxon>
        <taxon>Geotalea</taxon>
    </lineage>
</organism>
<gene>
    <name evidence="1" type="ORF">GURASL_19890</name>
</gene>
<sequence>MEWWYDGKLVERRTNVQWLSEGSSSVGWNSFAIGGNSNNTFLPLADQWYAIDDVVISTTPIPQYYKIPNN</sequence>
<proteinExistence type="predicted"/>
<accession>A0ABN6VRX5</accession>
<name>A0ABN6VRX5_9BACT</name>
<keyword evidence="2" id="KW-1185">Reference proteome</keyword>
<dbReference type="Proteomes" id="UP001317705">
    <property type="component" value="Chromosome"/>
</dbReference>
<dbReference type="EMBL" id="AP027151">
    <property type="protein sequence ID" value="BDV43066.1"/>
    <property type="molecule type" value="Genomic_DNA"/>
</dbReference>
<evidence type="ECO:0000313" key="1">
    <source>
        <dbReference type="EMBL" id="BDV43066.1"/>
    </source>
</evidence>
<evidence type="ECO:0000313" key="2">
    <source>
        <dbReference type="Proteomes" id="UP001317705"/>
    </source>
</evidence>
<protein>
    <submittedName>
        <fullName evidence="1">Uncharacterized protein</fullName>
    </submittedName>
</protein>